<sequence>MLRSIVRSEESETGEWSSIKWGLCGSVARVESRERRRKLGWEEEIVEKIRGMKRFGHGRVVFGVWKKNPMSRFFLILSARVGEENRSGSRDSIRNHATASTSALNISSNIV</sequence>
<evidence type="ECO:0000313" key="2">
    <source>
        <dbReference type="EMBL" id="KAL0925551.1"/>
    </source>
</evidence>
<organism evidence="2 3">
    <name type="scientific">Dendrobium thyrsiflorum</name>
    <name type="common">Pinecone-like raceme dendrobium</name>
    <name type="synonym">Orchid</name>
    <dbReference type="NCBI Taxonomy" id="117978"/>
    <lineage>
        <taxon>Eukaryota</taxon>
        <taxon>Viridiplantae</taxon>
        <taxon>Streptophyta</taxon>
        <taxon>Embryophyta</taxon>
        <taxon>Tracheophyta</taxon>
        <taxon>Spermatophyta</taxon>
        <taxon>Magnoliopsida</taxon>
        <taxon>Liliopsida</taxon>
        <taxon>Asparagales</taxon>
        <taxon>Orchidaceae</taxon>
        <taxon>Epidendroideae</taxon>
        <taxon>Malaxideae</taxon>
        <taxon>Dendrobiinae</taxon>
        <taxon>Dendrobium</taxon>
    </lineage>
</organism>
<feature type="region of interest" description="Disordered" evidence="1">
    <location>
        <begin position="83"/>
        <end position="111"/>
    </location>
</feature>
<dbReference type="EMBL" id="JANQDX010000004">
    <property type="protein sequence ID" value="KAL0925551.1"/>
    <property type="molecule type" value="Genomic_DNA"/>
</dbReference>
<comment type="caution">
    <text evidence="2">The sequence shown here is derived from an EMBL/GenBank/DDBJ whole genome shotgun (WGS) entry which is preliminary data.</text>
</comment>
<gene>
    <name evidence="2" type="ORF">M5K25_003898</name>
</gene>
<feature type="compositionally biased region" description="Basic and acidic residues" evidence="1">
    <location>
        <begin position="83"/>
        <end position="94"/>
    </location>
</feature>
<reference evidence="2 3" key="1">
    <citation type="journal article" date="2024" name="Plant Biotechnol. J.">
        <title>Dendrobium thyrsiflorum genome and its molecular insights into genes involved in important horticultural traits.</title>
        <authorList>
            <person name="Chen B."/>
            <person name="Wang J.Y."/>
            <person name="Zheng P.J."/>
            <person name="Li K.L."/>
            <person name="Liang Y.M."/>
            <person name="Chen X.F."/>
            <person name="Zhang C."/>
            <person name="Zhao X."/>
            <person name="He X."/>
            <person name="Zhang G.Q."/>
            <person name="Liu Z.J."/>
            <person name="Xu Q."/>
        </authorList>
    </citation>
    <scope>NUCLEOTIDE SEQUENCE [LARGE SCALE GENOMIC DNA]</scope>
    <source>
        <strain evidence="2">GZMU011</strain>
    </source>
</reference>
<dbReference type="AlphaFoldDB" id="A0ABD0VSN0"/>
<feature type="compositionally biased region" description="Polar residues" evidence="1">
    <location>
        <begin position="95"/>
        <end position="111"/>
    </location>
</feature>
<keyword evidence="3" id="KW-1185">Reference proteome</keyword>
<proteinExistence type="predicted"/>
<protein>
    <submittedName>
        <fullName evidence="2">Uncharacterized protein</fullName>
    </submittedName>
</protein>
<dbReference type="Proteomes" id="UP001552299">
    <property type="component" value="Unassembled WGS sequence"/>
</dbReference>
<evidence type="ECO:0000313" key="3">
    <source>
        <dbReference type="Proteomes" id="UP001552299"/>
    </source>
</evidence>
<evidence type="ECO:0000256" key="1">
    <source>
        <dbReference type="SAM" id="MobiDB-lite"/>
    </source>
</evidence>
<name>A0ABD0VSN0_DENTH</name>
<accession>A0ABD0VSN0</accession>